<proteinExistence type="predicted"/>
<dbReference type="Pfam" id="PF07727">
    <property type="entry name" value="RVT_2"/>
    <property type="match status" value="1"/>
</dbReference>
<reference evidence="5 6" key="1">
    <citation type="journal article" date="2016" name="Sci. Rep.">
        <title>The Dendrobium catenatum Lindl. genome sequence provides insights into polysaccharide synthase, floral development and adaptive evolution.</title>
        <authorList>
            <person name="Zhang G.Q."/>
            <person name="Xu Q."/>
            <person name="Bian C."/>
            <person name="Tsai W.C."/>
            <person name="Yeh C.M."/>
            <person name="Liu K.W."/>
            <person name="Yoshida K."/>
            <person name="Zhang L.S."/>
            <person name="Chang S.B."/>
            <person name="Chen F."/>
            <person name="Shi Y."/>
            <person name="Su Y.Y."/>
            <person name="Zhang Y.Q."/>
            <person name="Chen L.J."/>
            <person name="Yin Y."/>
            <person name="Lin M."/>
            <person name="Huang H."/>
            <person name="Deng H."/>
            <person name="Wang Z.W."/>
            <person name="Zhu S.L."/>
            <person name="Zhao X."/>
            <person name="Deng C."/>
            <person name="Niu S.C."/>
            <person name="Huang J."/>
            <person name="Wang M."/>
            <person name="Liu G.H."/>
            <person name="Yang H.J."/>
            <person name="Xiao X.J."/>
            <person name="Hsiao Y.Y."/>
            <person name="Wu W.L."/>
            <person name="Chen Y.Y."/>
            <person name="Mitsuda N."/>
            <person name="Ohme-Takagi M."/>
            <person name="Luo Y.B."/>
            <person name="Van de Peer Y."/>
            <person name="Liu Z.J."/>
        </authorList>
    </citation>
    <scope>NUCLEOTIDE SEQUENCE [LARGE SCALE GENOMIC DNA]</scope>
    <source>
        <tissue evidence="5">The whole plant</tissue>
    </source>
</reference>
<dbReference type="InterPro" id="IPR057670">
    <property type="entry name" value="SH3_retrovirus"/>
</dbReference>
<dbReference type="InterPro" id="IPR043502">
    <property type="entry name" value="DNA/RNA_pol_sf"/>
</dbReference>
<dbReference type="SUPFAM" id="SSF56672">
    <property type="entry name" value="DNA/RNA polymerases"/>
    <property type="match status" value="1"/>
</dbReference>
<feature type="domain" description="Integrase catalytic" evidence="4">
    <location>
        <begin position="1"/>
        <end position="124"/>
    </location>
</feature>
<keyword evidence="1" id="KW-0479">Metal-binding</keyword>
<dbReference type="SUPFAM" id="SSF53098">
    <property type="entry name" value="Ribonuclease H-like"/>
    <property type="match status" value="1"/>
</dbReference>
<dbReference type="Proteomes" id="UP000233837">
    <property type="component" value="Unassembled WGS sequence"/>
</dbReference>
<dbReference type="InterPro" id="IPR001584">
    <property type="entry name" value="Integrase_cat-core"/>
</dbReference>
<feature type="region of interest" description="Disordered" evidence="3">
    <location>
        <begin position="233"/>
        <end position="273"/>
    </location>
</feature>
<dbReference type="InterPro" id="IPR036397">
    <property type="entry name" value="RNaseH_sf"/>
</dbReference>
<evidence type="ECO:0000313" key="5">
    <source>
        <dbReference type="EMBL" id="PKU83192.1"/>
    </source>
</evidence>
<keyword evidence="6" id="KW-1185">Reference proteome</keyword>
<dbReference type="InterPro" id="IPR013103">
    <property type="entry name" value="RVT_2"/>
</dbReference>
<accession>A0A2I0X5L0</accession>
<dbReference type="GO" id="GO:0016787">
    <property type="term" value="F:hydrolase activity"/>
    <property type="evidence" value="ECO:0007669"/>
    <property type="project" value="UniProtKB-KW"/>
</dbReference>
<dbReference type="Gene3D" id="3.30.420.10">
    <property type="entry name" value="Ribonuclease H-like superfamily/Ribonuclease H"/>
    <property type="match status" value="1"/>
</dbReference>
<evidence type="ECO:0000256" key="3">
    <source>
        <dbReference type="SAM" id="MobiDB-lite"/>
    </source>
</evidence>
<name>A0A2I0X5L0_9ASPA</name>
<evidence type="ECO:0000313" key="6">
    <source>
        <dbReference type="Proteomes" id="UP000233837"/>
    </source>
</evidence>
<dbReference type="AlphaFoldDB" id="A0A2I0X5L0"/>
<evidence type="ECO:0000259" key="4">
    <source>
        <dbReference type="PROSITE" id="PS50994"/>
    </source>
</evidence>
<dbReference type="PANTHER" id="PTHR42648:SF26">
    <property type="entry name" value="INTEGRASE CATALYTIC DOMAIN-CONTAINING PROTEIN"/>
    <property type="match status" value="1"/>
</dbReference>
<reference evidence="5 6" key="2">
    <citation type="journal article" date="2017" name="Nature">
        <title>The Apostasia genome and the evolution of orchids.</title>
        <authorList>
            <person name="Zhang G.Q."/>
            <person name="Liu K.W."/>
            <person name="Li Z."/>
            <person name="Lohaus R."/>
            <person name="Hsiao Y.Y."/>
            <person name="Niu S.C."/>
            <person name="Wang J.Y."/>
            <person name="Lin Y.C."/>
            <person name="Xu Q."/>
            <person name="Chen L.J."/>
            <person name="Yoshida K."/>
            <person name="Fujiwara S."/>
            <person name="Wang Z.W."/>
            <person name="Zhang Y.Q."/>
            <person name="Mitsuda N."/>
            <person name="Wang M."/>
            <person name="Liu G.H."/>
            <person name="Pecoraro L."/>
            <person name="Huang H.X."/>
            <person name="Xiao X.J."/>
            <person name="Lin M."/>
            <person name="Wu X.Y."/>
            <person name="Wu W.L."/>
            <person name="Chen Y.Y."/>
            <person name="Chang S.B."/>
            <person name="Sakamoto S."/>
            <person name="Ohme-Takagi M."/>
            <person name="Yagi M."/>
            <person name="Zeng S.J."/>
            <person name="Shen C.Y."/>
            <person name="Yeh C.M."/>
            <person name="Luo Y.B."/>
            <person name="Tsai W.C."/>
            <person name="Van de Peer Y."/>
            <person name="Liu Z.J."/>
        </authorList>
    </citation>
    <scope>NUCLEOTIDE SEQUENCE [LARGE SCALE GENOMIC DNA]</scope>
    <source>
        <tissue evidence="5">The whole plant</tissue>
    </source>
</reference>
<protein>
    <submittedName>
        <fullName evidence="5">Retrovirus-related Pol polyprotein from transposon TNT 1-94</fullName>
    </submittedName>
</protein>
<dbReference type="Pfam" id="PF25597">
    <property type="entry name" value="SH3_retrovirus"/>
    <property type="match status" value="1"/>
</dbReference>
<dbReference type="PANTHER" id="PTHR42648">
    <property type="entry name" value="TRANSPOSASE, PUTATIVE-RELATED"/>
    <property type="match status" value="1"/>
</dbReference>
<dbReference type="GO" id="GO:0046872">
    <property type="term" value="F:metal ion binding"/>
    <property type="evidence" value="ECO:0007669"/>
    <property type="project" value="UniProtKB-KW"/>
</dbReference>
<evidence type="ECO:0000256" key="1">
    <source>
        <dbReference type="ARBA" id="ARBA00022723"/>
    </source>
</evidence>
<dbReference type="EMBL" id="KZ502134">
    <property type="protein sequence ID" value="PKU83192.1"/>
    <property type="molecule type" value="Genomic_DNA"/>
</dbReference>
<dbReference type="InterPro" id="IPR039537">
    <property type="entry name" value="Retrotran_Ty1/copia-like"/>
</dbReference>
<dbReference type="InterPro" id="IPR012337">
    <property type="entry name" value="RNaseH-like_sf"/>
</dbReference>
<sequence>MIYKSDAFHKFQQFKLQVEKIFSKSIITFRTDGGKEFVNNEFTKFLTNNGIIHQISRPYTPQQNGIAERKHRHIVETARAMLIDAQLPYSFWVYAVMTATYLINRMPTPLLHNRSPYQCLFGKPPDYTQLRVFGCLCYPLSPPHSKHKFSPKALQSVFIGYAEPTKGYYCYHPPTEKVTIAINVLFHEHHYPYQNIAMTPASTLSSPSVSTNPHTLIPHSLVPMTDTIVSSFPVHSTPTDSTTHAHSLSTHSTSPNSSLASSNIPTTTVPVPTHPMLTRSKIGHQRPRQLFTLFTQAVPSSDPTYYTTAMKSYHWHRAMSEEFQALQMQGTWTLVPSDPTQNVLGSKWLFRTKLHSDGTVARYKARLVAKGFHQELGVDFHETFSPVAKIQTIRIFIILALTNRWQIRQLDVSNAFLHGKLTETVFMAQPPGFTDPNYPTHVCRLNKAIYGLKQAPRQWYSTFTDRLIKWGFTRSNADTSLFIYSNSGTHMFLLIYVDDILLMGNNASIQQQLLSDLQGTFQLKHLGNLHNFLGLQFNPDKSGYLVHQTSYVNTILQRAGKVNCKPLSTQMTSKAADHSDDALPFTDPPLYRHLVGSLQYLTLTRPDITFAVNQVCQHMHDPRNVHFSWLKCILRYVKGTVAFGLPITAGSLNLSAFTDADWVGDKTDRKSTTGFCVFIGSTLVSWATKKQSTIARSSTEAEYRALTSLATELIWLRRLLKEFMLNTHLRFPFSVTTFQPSPWLTIRYSMRGPSISKLITILSESVSTMARWLFIMSLQMIRLQIFLPSHSLPLNSVISDTN</sequence>
<keyword evidence="2" id="KW-0378">Hydrolase</keyword>
<dbReference type="PROSITE" id="PS50994">
    <property type="entry name" value="INTEGRASE"/>
    <property type="match status" value="1"/>
</dbReference>
<evidence type="ECO:0000256" key="2">
    <source>
        <dbReference type="ARBA" id="ARBA00022801"/>
    </source>
</evidence>
<organism evidence="5 6">
    <name type="scientific">Dendrobium catenatum</name>
    <dbReference type="NCBI Taxonomy" id="906689"/>
    <lineage>
        <taxon>Eukaryota</taxon>
        <taxon>Viridiplantae</taxon>
        <taxon>Streptophyta</taxon>
        <taxon>Embryophyta</taxon>
        <taxon>Tracheophyta</taxon>
        <taxon>Spermatophyta</taxon>
        <taxon>Magnoliopsida</taxon>
        <taxon>Liliopsida</taxon>
        <taxon>Asparagales</taxon>
        <taxon>Orchidaceae</taxon>
        <taxon>Epidendroideae</taxon>
        <taxon>Malaxideae</taxon>
        <taxon>Dendrobiinae</taxon>
        <taxon>Dendrobium</taxon>
    </lineage>
</organism>
<gene>
    <name evidence="5" type="ORF">MA16_Dca006592</name>
</gene>
<feature type="compositionally biased region" description="Low complexity" evidence="3">
    <location>
        <begin position="239"/>
        <end position="273"/>
    </location>
</feature>
<dbReference type="CDD" id="cd09272">
    <property type="entry name" value="RNase_HI_RT_Ty1"/>
    <property type="match status" value="1"/>
</dbReference>
<dbReference type="GO" id="GO:0003676">
    <property type="term" value="F:nucleic acid binding"/>
    <property type="evidence" value="ECO:0007669"/>
    <property type="project" value="InterPro"/>
</dbReference>
<dbReference type="GO" id="GO:0015074">
    <property type="term" value="P:DNA integration"/>
    <property type="evidence" value="ECO:0007669"/>
    <property type="project" value="InterPro"/>
</dbReference>